<evidence type="ECO:0000313" key="2">
    <source>
        <dbReference type="Proteomes" id="UP000619293"/>
    </source>
</evidence>
<dbReference type="Proteomes" id="UP000619293">
    <property type="component" value="Unassembled WGS sequence"/>
</dbReference>
<evidence type="ECO:0000313" key="1">
    <source>
        <dbReference type="EMBL" id="GIF94019.1"/>
    </source>
</evidence>
<dbReference type="RefSeq" id="WP_191844005.1">
    <property type="nucleotide sequence ID" value="NZ_BAAALB010000041.1"/>
</dbReference>
<keyword evidence="2" id="KW-1185">Reference proteome</keyword>
<organism evidence="1 2">
    <name type="scientific">Catellatospora chokoriensis</name>
    <dbReference type="NCBI Taxonomy" id="310353"/>
    <lineage>
        <taxon>Bacteria</taxon>
        <taxon>Bacillati</taxon>
        <taxon>Actinomycetota</taxon>
        <taxon>Actinomycetes</taxon>
        <taxon>Micromonosporales</taxon>
        <taxon>Micromonosporaceae</taxon>
        <taxon>Catellatospora</taxon>
    </lineage>
</organism>
<reference evidence="1 2" key="1">
    <citation type="submission" date="2021-01" db="EMBL/GenBank/DDBJ databases">
        <title>Whole genome shotgun sequence of Catellatospora chokoriensis NBRC 107358.</title>
        <authorList>
            <person name="Komaki H."/>
            <person name="Tamura T."/>
        </authorList>
    </citation>
    <scope>NUCLEOTIDE SEQUENCE [LARGE SCALE GENOMIC DNA]</scope>
    <source>
        <strain evidence="1 2">NBRC 107358</strain>
    </source>
</reference>
<accession>A0A8J3K4P4</accession>
<comment type="caution">
    <text evidence="1">The sequence shown here is derived from an EMBL/GenBank/DDBJ whole genome shotgun (WGS) entry which is preliminary data.</text>
</comment>
<protein>
    <submittedName>
        <fullName evidence="1">Uncharacterized protein</fullName>
    </submittedName>
</protein>
<dbReference type="AlphaFoldDB" id="A0A8J3K4P4"/>
<gene>
    <name evidence="1" type="ORF">Cch02nite_74630</name>
</gene>
<dbReference type="EMBL" id="BONG01000079">
    <property type="protein sequence ID" value="GIF94019.1"/>
    <property type="molecule type" value="Genomic_DNA"/>
</dbReference>
<proteinExistence type="predicted"/>
<sequence length="171" mass="19154">MQTPHGHATPMPYMPLIRHPFMIAMELGGQWGYQIDTGLEGDGIVYGPGRWPFYRNGRPAAVRLSPDVAYSAWHVHYVLASPAGFDQVQLLMHCHDDTIGSRMASVYAHLDLARRRVVVAEALTDHLRWQAAGKARRVLDYVDAAYADRLVHNRPVTAEMRAAATATRTYT</sequence>
<name>A0A8J3K4P4_9ACTN</name>